<dbReference type="RefSeq" id="XP_022274269.1">
    <property type="nucleotide sequence ID" value="XM_022418561.2"/>
</dbReference>
<dbReference type="GO" id="GO:0015074">
    <property type="term" value="P:DNA integration"/>
    <property type="evidence" value="ECO:0007669"/>
    <property type="project" value="InterPro"/>
</dbReference>
<dbReference type="PANTHER" id="PTHR45935">
    <property type="entry name" value="PROTEIN ZBED8-RELATED"/>
    <property type="match status" value="1"/>
</dbReference>
<reference evidence="3" key="1">
    <citation type="submission" date="2020-03" db="EMBL/GenBank/DDBJ databases">
        <title>Long-read based genome assembly of a Labrador retriever dog.</title>
        <authorList>
            <person name="Eory L."/>
            <person name="Zhang W."/>
            <person name="Schoenebeck J."/>
        </authorList>
    </citation>
    <scope>NUCLEOTIDE SEQUENCE [LARGE SCALE GENOMIC DNA]</scope>
    <source>
        <strain evidence="3">Labrador retriever</strain>
    </source>
</reference>
<dbReference type="InterPro" id="IPR001584">
    <property type="entry name" value="Integrase_cat-core"/>
</dbReference>
<evidence type="ECO:0000256" key="1">
    <source>
        <dbReference type="ARBA" id="ARBA00023242"/>
    </source>
</evidence>
<dbReference type="InterPro" id="IPR012337">
    <property type="entry name" value="RNaseH-like_sf"/>
</dbReference>
<dbReference type="GO" id="GO:0003676">
    <property type="term" value="F:nucleic acid binding"/>
    <property type="evidence" value="ECO:0007669"/>
    <property type="project" value="InterPro"/>
</dbReference>
<dbReference type="InterPro" id="IPR050916">
    <property type="entry name" value="SCAN-C2H2_zinc_finger"/>
</dbReference>
<accession>A0A8I3MW96</accession>
<dbReference type="RefSeq" id="XP_038521475.1">
    <property type="nucleotide sequence ID" value="XM_038665547.1"/>
</dbReference>
<sequence>MQNRALQWVARALRRRERWQSARAADCIRKAAELSWAGIRKINEGHSRSGTLKRGLTDSFLQFSMMPQKAGSNPSGISNASDMEVEIHNMREKFLISVTKLVESKSYNSKVFSKEKYFQTIKEVKEAKEKGKKSSRDYRRAAKYDVISVQGTERLIEATHGEHDRIRYYVHKEELFDILHDTHLSIGHGGRTRMLKELQGKYGNVTKEVIVLYLTLCKQCHQKNPAPKRGLAPKPMTFKDIDSRCQIEVLDMQSNADGEFKFILYYQDHLTKFIILRPLKAKQAHEVVSVLLDIFTILGTPRMLESGSGVEFTNQVVNELNEVWPDLKIVCGKHHPGQGPGSLERASHDVKNMVNAWMQSNRSRRWAEGLRFMQMVKNQLFDVSLQQSPYEAMFGFKAKLGLYSSHLPRETVAVLQTEEELEIAEEQLESSLWIRQEERAEVGADRSDMDEDLDPTAPEAAEPSTSQGAPGLFCW</sequence>
<dbReference type="RefSeq" id="XP_038392756.1">
    <property type="nucleotide sequence ID" value="XM_038536828.1"/>
</dbReference>
<dbReference type="GeneID" id="100682842"/>
<proteinExistence type="predicted"/>
<keyword evidence="1" id="KW-0539">Nucleus</keyword>
<dbReference type="PANTHER" id="PTHR45935:SF2">
    <property type="entry name" value="KRAB-A DOMAIN-CONTAINING PROTEIN 2"/>
    <property type="match status" value="1"/>
</dbReference>
<reference evidence="3" key="3">
    <citation type="submission" date="2025-09" db="UniProtKB">
        <authorList>
            <consortium name="Ensembl"/>
        </authorList>
    </citation>
    <scope>IDENTIFICATION</scope>
    <source>
        <strain evidence="3">Boxer</strain>
    </source>
</reference>
<evidence type="ECO:0000256" key="2">
    <source>
        <dbReference type="SAM" id="MobiDB-lite"/>
    </source>
</evidence>
<evidence type="ECO:0000313" key="3">
    <source>
        <dbReference type="Ensembl" id="ENSCAFP00845000694.1"/>
    </source>
</evidence>
<name>A0A8I3MW96_CANLF</name>
<dbReference type="CTD" id="100682842"/>
<dbReference type="Ensembl" id="ENSCAFT00845000925.1">
    <property type="protein sequence ID" value="ENSCAFP00845000694.1"/>
    <property type="gene ID" value="ENSCAFG00845000578.1"/>
</dbReference>
<dbReference type="AlphaFoldDB" id="A0A8I3MW96"/>
<gene>
    <name evidence="3" type="primary">KRBA2</name>
</gene>
<evidence type="ECO:0000313" key="4">
    <source>
        <dbReference type="Proteomes" id="UP000805418"/>
    </source>
</evidence>
<dbReference type="GeneTree" id="ENSGT00940000163300"/>
<protein>
    <submittedName>
        <fullName evidence="3">KRAB-A domain containing 2</fullName>
    </submittedName>
</protein>
<keyword evidence="4" id="KW-1185">Reference proteome</keyword>
<dbReference type="PROSITE" id="PS50994">
    <property type="entry name" value="INTEGRASE"/>
    <property type="match status" value="1"/>
</dbReference>
<dbReference type="SUPFAM" id="SSF53098">
    <property type="entry name" value="Ribonuclease H-like"/>
    <property type="match status" value="1"/>
</dbReference>
<dbReference type="InterPro" id="IPR036397">
    <property type="entry name" value="RNaseH_sf"/>
</dbReference>
<feature type="region of interest" description="Disordered" evidence="2">
    <location>
        <begin position="439"/>
        <end position="475"/>
    </location>
</feature>
<dbReference type="Gene3D" id="3.30.420.10">
    <property type="entry name" value="Ribonuclease H-like superfamily/Ribonuclease H"/>
    <property type="match status" value="1"/>
</dbReference>
<organism evidence="3 4">
    <name type="scientific">Canis lupus familiaris</name>
    <name type="common">Dog</name>
    <name type="synonym">Canis familiaris</name>
    <dbReference type="NCBI Taxonomy" id="9615"/>
    <lineage>
        <taxon>Eukaryota</taxon>
        <taxon>Metazoa</taxon>
        <taxon>Chordata</taxon>
        <taxon>Craniata</taxon>
        <taxon>Vertebrata</taxon>
        <taxon>Euteleostomi</taxon>
        <taxon>Mammalia</taxon>
        <taxon>Eutheria</taxon>
        <taxon>Laurasiatheria</taxon>
        <taxon>Carnivora</taxon>
        <taxon>Caniformia</taxon>
        <taxon>Canidae</taxon>
        <taxon>Canis</taxon>
    </lineage>
</organism>
<reference evidence="3" key="2">
    <citation type="submission" date="2025-08" db="UniProtKB">
        <authorList>
            <consortium name="Ensembl"/>
        </authorList>
    </citation>
    <scope>IDENTIFICATION</scope>
    <source>
        <strain evidence="3">Boxer</strain>
    </source>
</reference>
<dbReference type="OrthoDB" id="10000497at2759"/>
<dbReference type="Proteomes" id="UP000805418">
    <property type="component" value="Chromosome 5"/>
</dbReference>